<keyword evidence="2" id="KW-0175">Coiled coil</keyword>
<dbReference type="InterPro" id="IPR006829">
    <property type="entry name" value="LXG_dom"/>
</dbReference>
<feature type="domain" description="LXG" evidence="3">
    <location>
        <begin position="1"/>
        <end position="224"/>
    </location>
</feature>
<protein>
    <submittedName>
        <fullName evidence="4">LXG domain of WXG superfamily protein</fullName>
    </submittedName>
</protein>
<dbReference type="STRING" id="142588.SAMN04488559_11525"/>
<feature type="coiled-coil region" evidence="2">
    <location>
        <begin position="100"/>
        <end position="127"/>
    </location>
</feature>
<evidence type="ECO:0000259" key="3">
    <source>
        <dbReference type="PROSITE" id="PS51756"/>
    </source>
</evidence>
<proteinExistence type="inferred from homology"/>
<dbReference type="PROSITE" id="PS51756">
    <property type="entry name" value="LXG"/>
    <property type="match status" value="1"/>
</dbReference>
<dbReference type="OrthoDB" id="2195096at2"/>
<comment type="similarity">
    <text evidence="1">In the N-terminal section; belongs to the LXG family.</text>
</comment>
<dbReference type="Proteomes" id="UP000198948">
    <property type="component" value="Unassembled WGS sequence"/>
</dbReference>
<dbReference type="RefSeq" id="WP_092653175.1">
    <property type="nucleotide sequence ID" value="NZ_FOHA01000015.1"/>
</dbReference>
<name>A0A1H9TNP7_9LACT</name>
<reference evidence="4 5" key="1">
    <citation type="submission" date="2016-10" db="EMBL/GenBank/DDBJ databases">
        <authorList>
            <person name="de Groot N.N."/>
        </authorList>
    </citation>
    <scope>NUCLEOTIDE SEQUENCE [LARGE SCALE GENOMIC DNA]</scope>
    <source>
        <strain evidence="4 5">DSM 13760</strain>
    </source>
</reference>
<evidence type="ECO:0000313" key="5">
    <source>
        <dbReference type="Proteomes" id="UP000198948"/>
    </source>
</evidence>
<gene>
    <name evidence="4" type="ORF">SAMN04488559_11525</name>
</gene>
<dbReference type="EMBL" id="FOHA01000015">
    <property type="protein sequence ID" value="SER98775.1"/>
    <property type="molecule type" value="Genomic_DNA"/>
</dbReference>
<dbReference type="Pfam" id="PF04740">
    <property type="entry name" value="LXG"/>
    <property type="match status" value="1"/>
</dbReference>
<keyword evidence="5" id="KW-1185">Reference proteome</keyword>
<evidence type="ECO:0000256" key="2">
    <source>
        <dbReference type="SAM" id="Coils"/>
    </source>
</evidence>
<accession>A0A1H9TNP7</accession>
<organism evidence="4 5">
    <name type="scientific">Isobaculum melis</name>
    <dbReference type="NCBI Taxonomy" id="142588"/>
    <lineage>
        <taxon>Bacteria</taxon>
        <taxon>Bacillati</taxon>
        <taxon>Bacillota</taxon>
        <taxon>Bacilli</taxon>
        <taxon>Lactobacillales</taxon>
        <taxon>Carnobacteriaceae</taxon>
        <taxon>Isobaculum</taxon>
    </lineage>
</organism>
<dbReference type="AlphaFoldDB" id="A0A1H9TNP7"/>
<sequence length="493" mass="56230">MSRIDIGELEALLAVSSRMRDSQVTELAQLKTYLNEFLAEQQLKGHAVESAKRYYEVGYIPLIQTTSHTLDLLIEKLEAYIRHFYEDVDHTGGRLDSKGLMELEDKIDHYNREVEGLKQRMSAVSESELTPKLAQLNDSVFSMYEEKELLEKYLAFEESHRIFFSEIESISYNIQSGLRELTNKVGFSDIHTGYDISGLSKHWQEFIQKKNKEFDERDKAGGEEAERLKEYTIIKCVDPMTGKVTWAIEKNGLGIIDPDLQAYLDKVGDGLSEKDYHILEITPKEWADRVNEAWKRNGTDYFSGNQYGGWLSSLAHGQDFMDGIKESGVYDALWSLGTLASAIRNINKMNNISKNSKIDKSNDVNFNWEAQQPVIGEQWNKYFQEKYGAENVRWKPTSFEDIIINPERLYGSTKEEIRSILGDGWIEGVYGSKGTGWKFTSSEGSIFYHGGGGVHDGTYYGFSNGVNGRVKIVKQKDGYNPTSDDKATIIWLD</sequence>
<evidence type="ECO:0000313" key="4">
    <source>
        <dbReference type="EMBL" id="SER98775.1"/>
    </source>
</evidence>
<evidence type="ECO:0000256" key="1">
    <source>
        <dbReference type="ARBA" id="ARBA00034117"/>
    </source>
</evidence>